<feature type="transmembrane region" description="Helical" evidence="2">
    <location>
        <begin position="114"/>
        <end position="132"/>
    </location>
</feature>
<evidence type="ECO:0000256" key="2">
    <source>
        <dbReference type="SAM" id="Phobius"/>
    </source>
</evidence>
<feature type="compositionally biased region" description="Polar residues" evidence="1">
    <location>
        <begin position="56"/>
        <end position="68"/>
    </location>
</feature>
<feature type="region of interest" description="Disordered" evidence="1">
    <location>
        <begin position="1"/>
        <end position="68"/>
    </location>
</feature>
<keyword evidence="5" id="KW-1185">Reference proteome</keyword>
<dbReference type="Proteomes" id="UP001642409">
    <property type="component" value="Unassembled WGS sequence"/>
</dbReference>
<evidence type="ECO:0000313" key="5">
    <source>
        <dbReference type="Proteomes" id="UP001642409"/>
    </source>
</evidence>
<proteinExistence type="predicted"/>
<keyword evidence="2" id="KW-0812">Transmembrane</keyword>
<evidence type="ECO:0000313" key="3">
    <source>
        <dbReference type="EMBL" id="CAI9931445.1"/>
    </source>
</evidence>
<accession>A0AA86P6U5</accession>
<keyword evidence="2" id="KW-0472">Membrane</keyword>
<organism evidence="3">
    <name type="scientific">Hexamita inflata</name>
    <dbReference type="NCBI Taxonomy" id="28002"/>
    <lineage>
        <taxon>Eukaryota</taxon>
        <taxon>Metamonada</taxon>
        <taxon>Diplomonadida</taxon>
        <taxon>Hexamitidae</taxon>
        <taxon>Hexamitinae</taxon>
        <taxon>Hexamita</taxon>
    </lineage>
</organism>
<dbReference type="EMBL" id="CATOUU010000490">
    <property type="protein sequence ID" value="CAI9931445.1"/>
    <property type="molecule type" value="Genomic_DNA"/>
</dbReference>
<sequence length="155" mass="18396">MGENRRRKSNHQKANTSARQIDRQNKFTSLNSEDSSSNSGNFSHYQEQPHRKEQNIPRNKLNTTSKTTIATRKKVNQKAPNKTKARRTKLQNSSNHLTKFLTKNLYNVWRHKQFEIYLLSIFLCLYFLPFISSRTSDIMYFAKYKYIIILGLYLQ</sequence>
<comment type="caution">
    <text evidence="3">The sequence shown here is derived from an EMBL/GenBank/DDBJ whole genome shotgun (WGS) entry which is preliminary data.</text>
</comment>
<name>A0AA86P6U5_9EUKA</name>
<keyword evidence="2" id="KW-1133">Transmembrane helix</keyword>
<evidence type="ECO:0000313" key="4">
    <source>
        <dbReference type="EMBL" id="CAL6092956.1"/>
    </source>
</evidence>
<gene>
    <name evidence="3" type="ORF">HINF_LOCUS19090</name>
    <name evidence="4" type="ORF">HINF_LOCUS66578</name>
</gene>
<protein>
    <submittedName>
        <fullName evidence="4">Hypothetical_protein</fullName>
    </submittedName>
</protein>
<dbReference type="EMBL" id="CAXDID020000450">
    <property type="protein sequence ID" value="CAL6092956.1"/>
    <property type="molecule type" value="Genomic_DNA"/>
</dbReference>
<feature type="compositionally biased region" description="Basic residues" evidence="1">
    <location>
        <begin position="1"/>
        <end position="11"/>
    </location>
</feature>
<feature type="compositionally biased region" description="Low complexity" evidence="1">
    <location>
        <begin position="29"/>
        <end position="43"/>
    </location>
</feature>
<reference evidence="4 5" key="2">
    <citation type="submission" date="2024-07" db="EMBL/GenBank/DDBJ databases">
        <authorList>
            <person name="Akdeniz Z."/>
        </authorList>
    </citation>
    <scope>NUCLEOTIDE SEQUENCE [LARGE SCALE GENOMIC DNA]</scope>
</reference>
<dbReference type="AlphaFoldDB" id="A0AA86P6U5"/>
<reference evidence="3" key="1">
    <citation type="submission" date="2023-06" db="EMBL/GenBank/DDBJ databases">
        <authorList>
            <person name="Kurt Z."/>
        </authorList>
    </citation>
    <scope>NUCLEOTIDE SEQUENCE</scope>
</reference>
<evidence type="ECO:0000256" key="1">
    <source>
        <dbReference type="SAM" id="MobiDB-lite"/>
    </source>
</evidence>